<dbReference type="SUPFAM" id="SSF51161">
    <property type="entry name" value="Trimeric LpxA-like enzymes"/>
    <property type="match status" value="2"/>
</dbReference>
<protein>
    <submittedName>
        <fullName evidence="2">Uncharacterized protein</fullName>
    </submittedName>
</protein>
<feature type="transmembrane region" description="Helical" evidence="1">
    <location>
        <begin position="391"/>
        <end position="413"/>
    </location>
</feature>
<evidence type="ECO:0000313" key="3">
    <source>
        <dbReference type="Proteomes" id="UP000054560"/>
    </source>
</evidence>
<dbReference type="InterPro" id="IPR050179">
    <property type="entry name" value="Trans_hexapeptide_repeat"/>
</dbReference>
<dbReference type="GeneID" id="25906771"/>
<keyword evidence="1" id="KW-1133">Transmembrane helix</keyword>
<organism evidence="2 3">
    <name type="scientific">Sphaeroforma arctica JP610</name>
    <dbReference type="NCBI Taxonomy" id="667725"/>
    <lineage>
        <taxon>Eukaryota</taxon>
        <taxon>Ichthyosporea</taxon>
        <taxon>Ichthyophonida</taxon>
        <taxon>Sphaeroforma</taxon>
    </lineage>
</organism>
<accession>A0A0L0FZK9</accession>
<evidence type="ECO:0000313" key="2">
    <source>
        <dbReference type="EMBL" id="KNC81403.1"/>
    </source>
</evidence>
<dbReference type="InterPro" id="IPR011004">
    <property type="entry name" value="Trimer_LpxA-like_sf"/>
</dbReference>
<dbReference type="OrthoDB" id="2355at2759"/>
<dbReference type="EMBL" id="KQ242036">
    <property type="protein sequence ID" value="KNC81403.1"/>
    <property type="molecule type" value="Genomic_DNA"/>
</dbReference>
<dbReference type="PANTHER" id="PTHR43300">
    <property type="entry name" value="ACETYLTRANSFERASE"/>
    <property type="match status" value="1"/>
</dbReference>
<dbReference type="Proteomes" id="UP000054560">
    <property type="component" value="Unassembled WGS sequence"/>
</dbReference>
<reference evidence="2 3" key="1">
    <citation type="submission" date="2011-02" db="EMBL/GenBank/DDBJ databases">
        <title>The Genome Sequence of Sphaeroforma arctica JP610.</title>
        <authorList>
            <consortium name="The Broad Institute Genome Sequencing Platform"/>
            <person name="Russ C."/>
            <person name="Cuomo C."/>
            <person name="Young S.K."/>
            <person name="Zeng Q."/>
            <person name="Gargeya S."/>
            <person name="Alvarado L."/>
            <person name="Berlin A."/>
            <person name="Chapman S.B."/>
            <person name="Chen Z."/>
            <person name="Freedman E."/>
            <person name="Gellesch M."/>
            <person name="Goldberg J."/>
            <person name="Griggs A."/>
            <person name="Gujja S."/>
            <person name="Heilman E."/>
            <person name="Heiman D."/>
            <person name="Howarth C."/>
            <person name="Mehta T."/>
            <person name="Neiman D."/>
            <person name="Pearson M."/>
            <person name="Roberts A."/>
            <person name="Saif S."/>
            <person name="Shea T."/>
            <person name="Shenoy N."/>
            <person name="Sisk P."/>
            <person name="Stolte C."/>
            <person name="Sykes S."/>
            <person name="White J."/>
            <person name="Yandava C."/>
            <person name="Burger G."/>
            <person name="Gray M.W."/>
            <person name="Holland P.W.H."/>
            <person name="King N."/>
            <person name="Lang F.B.F."/>
            <person name="Roger A.J."/>
            <person name="Ruiz-Trillo I."/>
            <person name="Haas B."/>
            <person name="Nusbaum C."/>
            <person name="Birren B."/>
        </authorList>
    </citation>
    <scope>NUCLEOTIDE SEQUENCE [LARGE SCALE GENOMIC DNA]</scope>
    <source>
        <strain evidence="2 3">JP610</strain>
    </source>
</reference>
<evidence type="ECO:0000256" key="1">
    <source>
        <dbReference type="SAM" id="Phobius"/>
    </source>
</evidence>
<keyword evidence="3" id="KW-1185">Reference proteome</keyword>
<proteinExistence type="predicted"/>
<keyword evidence="1" id="KW-0812">Transmembrane</keyword>
<gene>
    <name evidence="2" type="ORF">SARC_06267</name>
</gene>
<keyword evidence="1" id="KW-0472">Membrane</keyword>
<sequence>MTSITHLIKHSDTNYSFRTHFDFDDGSPCVDIDECLDSSCNPLATCTNLDRLCLSYTVCNGVTTYEATPGTTVSDRECAPVTECEEDEYEKTDKAAGGAPVSVCLSDQCESGYLNSNGSFASVCATPVISCDPGFTLAVPCLWLGIFVGVCFGDNSELKDSNDLGANLKAGTRNRMMSNNLIGRDVVFGDFNQIGDNVVISDDVSVGSNITIESNTVIDDDTTLDNNIRIGDDCLLEGNVRIGRGVNLGDEIVVEEGVEIGEDDSYHDEGPQRRTAVLHRPDRRASAASRRFMSITRVGSASRINAGARIAIGAQLGRNVTCRARALIGPNCTLAENTRHRNVLRRGVVVLDNVIIGDDADFAEGSIASLLAYTNEERWELENAGSNNTDMIVAVIGSLMAVKALAIGLTFGVRTHLEVKRAKEWANRPLPSALLNVDVYGEQGQTEENVAVRVYDGSP</sequence>
<name>A0A0L0FZK9_9EUKA</name>
<dbReference type="RefSeq" id="XP_014155305.1">
    <property type="nucleotide sequence ID" value="XM_014299830.1"/>
</dbReference>
<dbReference type="Gene3D" id="2.160.10.10">
    <property type="entry name" value="Hexapeptide repeat proteins"/>
    <property type="match status" value="3"/>
</dbReference>
<dbReference type="AlphaFoldDB" id="A0A0L0FZK9"/>